<organism evidence="2 3">
    <name type="scientific">Halomarina halobia</name>
    <dbReference type="NCBI Taxonomy" id="3033386"/>
    <lineage>
        <taxon>Archaea</taxon>
        <taxon>Methanobacteriati</taxon>
        <taxon>Methanobacteriota</taxon>
        <taxon>Stenosarchaea group</taxon>
        <taxon>Halobacteria</taxon>
        <taxon>Halobacteriales</taxon>
        <taxon>Natronomonadaceae</taxon>
        <taxon>Halomarina</taxon>
    </lineage>
</organism>
<keyword evidence="1" id="KW-0812">Transmembrane</keyword>
<feature type="transmembrane region" description="Helical" evidence="1">
    <location>
        <begin position="26"/>
        <end position="43"/>
    </location>
</feature>
<keyword evidence="1" id="KW-1133">Transmembrane helix</keyword>
<feature type="transmembrane region" description="Helical" evidence="1">
    <location>
        <begin position="49"/>
        <end position="69"/>
    </location>
</feature>
<evidence type="ECO:0000313" key="3">
    <source>
        <dbReference type="Proteomes" id="UP001596547"/>
    </source>
</evidence>
<evidence type="ECO:0000313" key="2">
    <source>
        <dbReference type="EMBL" id="MFC7315526.1"/>
    </source>
</evidence>
<evidence type="ECO:0000256" key="1">
    <source>
        <dbReference type="SAM" id="Phobius"/>
    </source>
</evidence>
<comment type="caution">
    <text evidence="2">The sequence shown here is derived from an EMBL/GenBank/DDBJ whole genome shotgun (WGS) entry which is preliminary data.</text>
</comment>
<sequence length="79" mass="8314">MALSNIGSRVRDIDDTLTEEQKFRGGSLLIVAGAALVTLLVFVPMTSMALQVVLAVMGVALMVVGTLSVGTSGRRRRPV</sequence>
<proteinExistence type="predicted"/>
<gene>
    <name evidence="2" type="ORF">ACFQPE_01775</name>
</gene>
<keyword evidence="3" id="KW-1185">Reference proteome</keyword>
<accession>A0ABD6A4H7</accession>
<dbReference type="EMBL" id="JBHTBF010000001">
    <property type="protein sequence ID" value="MFC7315526.1"/>
    <property type="molecule type" value="Genomic_DNA"/>
</dbReference>
<reference evidence="2 3" key="1">
    <citation type="journal article" date="2019" name="Int. J. Syst. Evol. Microbiol.">
        <title>The Global Catalogue of Microorganisms (GCM) 10K type strain sequencing project: providing services to taxonomists for standard genome sequencing and annotation.</title>
        <authorList>
            <consortium name="The Broad Institute Genomics Platform"/>
            <consortium name="The Broad Institute Genome Sequencing Center for Infectious Disease"/>
            <person name="Wu L."/>
            <person name="Ma J."/>
        </authorList>
    </citation>
    <scope>NUCLEOTIDE SEQUENCE [LARGE SCALE GENOMIC DNA]</scope>
    <source>
        <strain evidence="2 3">PSR21</strain>
    </source>
</reference>
<dbReference type="AlphaFoldDB" id="A0ABD6A4H7"/>
<keyword evidence="1" id="KW-0472">Membrane</keyword>
<dbReference type="GeneID" id="79314493"/>
<name>A0ABD6A4H7_9EURY</name>
<protein>
    <submittedName>
        <fullName evidence="2">Uncharacterized protein</fullName>
    </submittedName>
</protein>
<dbReference type="Proteomes" id="UP001596547">
    <property type="component" value="Unassembled WGS sequence"/>
</dbReference>
<dbReference type="RefSeq" id="WP_276304927.1">
    <property type="nucleotide sequence ID" value="NZ_CP119992.1"/>
</dbReference>